<proteinExistence type="inferred from homology"/>
<keyword evidence="6 8" id="KW-0472">Membrane</keyword>
<feature type="region of interest" description="Disordered" evidence="7">
    <location>
        <begin position="13"/>
        <end position="40"/>
    </location>
</feature>
<keyword evidence="5 8" id="KW-1133">Transmembrane helix</keyword>
<dbReference type="InterPro" id="IPR032808">
    <property type="entry name" value="DoxX"/>
</dbReference>
<evidence type="ECO:0000256" key="1">
    <source>
        <dbReference type="ARBA" id="ARBA00004651"/>
    </source>
</evidence>
<dbReference type="InterPro" id="IPR051907">
    <property type="entry name" value="DoxX-like_oxidoreductase"/>
</dbReference>
<feature type="compositionally biased region" description="Low complexity" evidence="7">
    <location>
        <begin position="28"/>
        <end position="40"/>
    </location>
</feature>
<comment type="similarity">
    <text evidence="2">Belongs to the DoxX family.</text>
</comment>
<dbReference type="PANTHER" id="PTHR33452:SF1">
    <property type="entry name" value="INNER MEMBRANE PROTEIN YPHA-RELATED"/>
    <property type="match status" value="1"/>
</dbReference>
<reference evidence="9" key="1">
    <citation type="journal article" date="2021" name="Nat. Microbiol.">
        <title>Cocultivation of an ultrasmall environmental parasitic bacterium with lytic ability against bacteria associated with wastewater foams.</title>
        <authorList>
            <person name="Batinovic S."/>
            <person name="Rose J.J.A."/>
            <person name="Ratcliffe J."/>
            <person name="Seviour R.J."/>
            <person name="Petrovski S."/>
        </authorList>
    </citation>
    <scope>NUCLEOTIDE SEQUENCE</scope>
    <source>
        <strain evidence="9">CON44</strain>
    </source>
</reference>
<comment type="subcellular location">
    <subcellularLocation>
        <location evidence="1">Cell membrane</location>
        <topology evidence="1">Multi-pass membrane protein</topology>
    </subcellularLocation>
</comment>
<evidence type="ECO:0000256" key="8">
    <source>
        <dbReference type="SAM" id="Phobius"/>
    </source>
</evidence>
<evidence type="ECO:0000256" key="7">
    <source>
        <dbReference type="SAM" id="MobiDB-lite"/>
    </source>
</evidence>
<dbReference type="GO" id="GO:0005886">
    <property type="term" value="C:plasma membrane"/>
    <property type="evidence" value="ECO:0007669"/>
    <property type="project" value="UniProtKB-SubCell"/>
</dbReference>
<sequence>MAYSAAGPAEPYGLPDVVDGADPRDTFDPAAADDTALAEPAPARRGTTDIGLLVLRVAVGAAALAHGLQKLFGWWNGPGLDGFEAFLTNAANPSIGFDGSATGWLSILGAVSETAGGALLILGLLTPIAASAELGVMLVAATYKVTLAGGLWYFTGAGVGIEYELLLICAALAILLTGPGRIALDYGRGWTTHPKWGSLGLILVSVAAAAAIWVLFNGTNPLNSPGNPIP</sequence>
<protein>
    <submittedName>
        <fullName evidence="9">DoxX family membrane protein</fullName>
    </submittedName>
</protein>
<feature type="transmembrane region" description="Helical" evidence="8">
    <location>
        <begin position="50"/>
        <end position="68"/>
    </location>
</feature>
<dbReference type="Pfam" id="PF07681">
    <property type="entry name" value="DoxX"/>
    <property type="match status" value="1"/>
</dbReference>
<gene>
    <name evidence="9" type="ORF">GII30_15720</name>
</gene>
<evidence type="ECO:0000256" key="4">
    <source>
        <dbReference type="ARBA" id="ARBA00022692"/>
    </source>
</evidence>
<evidence type="ECO:0000256" key="5">
    <source>
        <dbReference type="ARBA" id="ARBA00022989"/>
    </source>
</evidence>
<name>A0A857MKF1_9ACTN</name>
<evidence type="ECO:0000256" key="2">
    <source>
        <dbReference type="ARBA" id="ARBA00006679"/>
    </source>
</evidence>
<feature type="transmembrane region" description="Helical" evidence="8">
    <location>
        <begin position="196"/>
        <end position="216"/>
    </location>
</feature>
<dbReference type="PANTHER" id="PTHR33452">
    <property type="entry name" value="OXIDOREDUCTASE CATD-RELATED"/>
    <property type="match status" value="1"/>
</dbReference>
<accession>A0A857MKF1</accession>
<organism evidence="9">
    <name type="scientific">Gordonia amarae</name>
    <dbReference type="NCBI Taxonomy" id="36821"/>
    <lineage>
        <taxon>Bacteria</taxon>
        <taxon>Bacillati</taxon>
        <taxon>Actinomycetota</taxon>
        <taxon>Actinomycetes</taxon>
        <taxon>Mycobacteriales</taxon>
        <taxon>Gordoniaceae</taxon>
        <taxon>Gordonia</taxon>
    </lineage>
</organism>
<dbReference type="EMBL" id="CP045810">
    <property type="protein sequence ID" value="QHN42082.1"/>
    <property type="molecule type" value="Genomic_DNA"/>
</dbReference>
<keyword evidence="4 8" id="KW-0812">Transmembrane</keyword>
<keyword evidence="3" id="KW-1003">Cell membrane</keyword>
<feature type="transmembrane region" description="Helical" evidence="8">
    <location>
        <begin position="165"/>
        <end position="184"/>
    </location>
</feature>
<dbReference type="AlphaFoldDB" id="A0A857MKF1"/>
<evidence type="ECO:0000256" key="3">
    <source>
        <dbReference type="ARBA" id="ARBA00022475"/>
    </source>
</evidence>
<evidence type="ECO:0000256" key="6">
    <source>
        <dbReference type="ARBA" id="ARBA00023136"/>
    </source>
</evidence>
<evidence type="ECO:0000313" key="9">
    <source>
        <dbReference type="EMBL" id="QHN42082.1"/>
    </source>
</evidence>